<dbReference type="PROSITE" id="PS51257">
    <property type="entry name" value="PROKAR_LIPOPROTEIN"/>
    <property type="match status" value="1"/>
</dbReference>
<reference evidence="2 3" key="1">
    <citation type="journal article" date="2011" name="J. Bacteriol.">
        <title>Complete genome sequence of Yersinia enterocolitica subsp. palearctica serogroup O:3.</title>
        <authorList>
            <person name="Batzilla J."/>
            <person name="Hoper D."/>
            <person name="Antonenka U."/>
            <person name="Heesemann J."/>
            <person name="Rakin A."/>
        </authorList>
    </citation>
    <scope>NUCLEOTIDE SEQUENCE [LARGE SCALE GENOMIC DNA]</scope>
    <source>
        <strain evidence="3">DSM 13030 / CIP 106945 / Y11</strain>
    </source>
</reference>
<dbReference type="EMBL" id="FR729477">
    <property type="protein sequence ID" value="CBY27234.1"/>
    <property type="molecule type" value="Genomic_DNA"/>
</dbReference>
<proteinExistence type="predicted"/>
<evidence type="ECO:0000313" key="2">
    <source>
        <dbReference type="EMBL" id="CBY27234.1"/>
    </source>
</evidence>
<accession>A0A0H3NPX8</accession>
<dbReference type="GeneID" id="93916995"/>
<dbReference type="Proteomes" id="UP000008084">
    <property type="component" value="Chromosome"/>
</dbReference>
<feature type="signal peptide" evidence="1">
    <location>
        <begin position="1"/>
        <end position="19"/>
    </location>
</feature>
<dbReference type="KEGG" id="yey:Y11_09471"/>
<organism evidence="2 3">
    <name type="scientific">Yersinia enterocolitica subsp. palearctica serotype O:3 (strain DSM 13030 / CIP 106945 / Y11)</name>
    <dbReference type="NCBI Taxonomy" id="930944"/>
    <lineage>
        <taxon>Bacteria</taxon>
        <taxon>Pseudomonadati</taxon>
        <taxon>Pseudomonadota</taxon>
        <taxon>Gammaproteobacteria</taxon>
        <taxon>Enterobacterales</taxon>
        <taxon>Yersiniaceae</taxon>
        <taxon>Yersinia</taxon>
    </lineage>
</organism>
<gene>
    <name evidence="2" type="ordered locus">Y11_09471</name>
</gene>
<dbReference type="HOGENOM" id="CLU_210711_0_0_6"/>
<evidence type="ECO:0008006" key="4">
    <source>
        <dbReference type="Google" id="ProtNLM"/>
    </source>
</evidence>
<keyword evidence="1" id="KW-0732">Signal</keyword>
<evidence type="ECO:0000313" key="3">
    <source>
        <dbReference type="Proteomes" id="UP000008084"/>
    </source>
</evidence>
<feature type="chain" id="PRO_5002616449" description="Lipoprotein" evidence="1">
    <location>
        <begin position="20"/>
        <end position="42"/>
    </location>
</feature>
<protein>
    <recommendedName>
        <fullName evidence="4">Lipoprotein</fullName>
    </recommendedName>
</protein>
<dbReference type="PATRIC" id="fig|930944.6.peg.935"/>
<sequence>MKILTLVMLTLLLSACANTGHVGVSGGSSGISSISIGTGVRR</sequence>
<name>A0A0H3NPX8_YERE1</name>
<dbReference type="RefSeq" id="WP_014608936.1">
    <property type="nucleotide sequence ID" value="NC_017564.1"/>
</dbReference>
<dbReference type="AlphaFoldDB" id="A0A0H3NPX8"/>
<evidence type="ECO:0000256" key="1">
    <source>
        <dbReference type="SAM" id="SignalP"/>
    </source>
</evidence>